<dbReference type="CDD" id="cd06588">
    <property type="entry name" value="PhnB_like"/>
    <property type="match status" value="1"/>
</dbReference>
<proteinExistence type="predicted"/>
<dbReference type="InterPro" id="IPR029068">
    <property type="entry name" value="Glyas_Bleomycin-R_OHBP_Dase"/>
</dbReference>
<name>A0A840VGT5_9BACT</name>
<comment type="caution">
    <text evidence="2">The sequence shown here is derived from an EMBL/GenBank/DDBJ whole genome shotgun (WGS) entry which is preliminary data.</text>
</comment>
<keyword evidence="3" id="KW-1185">Reference proteome</keyword>
<dbReference type="SUPFAM" id="SSF54593">
    <property type="entry name" value="Glyoxalase/Bleomycin resistance protein/Dihydroxybiphenyl dioxygenase"/>
    <property type="match status" value="1"/>
</dbReference>
<dbReference type="EMBL" id="JACHFD010000019">
    <property type="protein sequence ID" value="MBB5353040.1"/>
    <property type="molecule type" value="Genomic_DNA"/>
</dbReference>
<evidence type="ECO:0000313" key="3">
    <source>
        <dbReference type="Proteomes" id="UP000557717"/>
    </source>
</evidence>
<dbReference type="Pfam" id="PF00903">
    <property type="entry name" value="Glyoxalase"/>
    <property type="match status" value="1"/>
</dbReference>
<dbReference type="Gene3D" id="3.10.180.10">
    <property type="entry name" value="2,3-Dihydroxybiphenyl 1,2-Dioxygenase, domain 1"/>
    <property type="match status" value="1"/>
</dbReference>
<dbReference type="InterPro" id="IPR028973">
    <property type="entry name" value="PhnB-like"/>
</dbReference>
<dbReference type="InterPro" id="IPR004360">
    <property type="entry name" value="Glyas_Fos-R_dOase_dom"/>
</dbReference>
<dbReference type="PANTHER" id="PTHR33990">
    <property type="entry name" value="PROTEIN YJDN-RELATED"/>
    <property type="match status" value="1"/>
</dbReference>
<evidence type="ECO:0000313" key="2">
    <source>
        <dbReference type="EMBL" id="MBB5353040.1"/>
    </source>
</evidence>
<dbReference type="Proteomes" id="UP000557717">
    <property type="component" value="Unassembled WGS sequence"/>
</dbReference>
<accession>A0A840VGT5</accession>
<dbReference type="RefSeq" id="WP_184020561.1">
    <property type="nucleotide sequence ID" value="NZ_JACHFD010000019.1"/>
</dbReference>
<organism evidence="2 3">
    <name type="scientific">Haloferula luteola</name>
    <dbReference type="NCBI Taxonomy" id="595692"/>
    <lineage>
        <taxon>Bacteria</taxon>
        <taxon>Pseudomonadati</taxon>
        <taxon>Verrucomicrobiota</taxon>
        <taxon>Verrucomicrobiia</taxon>
        <taxon>Verrucomicrobiales</taxon>
        <taxon>Verrucomicrobiaceae</taxon>
        <taxon>Haloferula</taxon>
    </lineage>
</organism>
<sequence>MKTLIEPYLNLGGRCDEAVAFYQSKLGAVLEMRMTFGESPEAPPMPLPDGWADKVMHCSFLIGESRVMASDGCGAEPETIQGVSLSLTLPDESSARQAFTDLAENGEVFMPIGPTFWSPCFGMVQDAYGVRWMVTVPPTSVS</sequence>
<gene>
    <name evidence="2" type="ORF">HNR46_003293</name>
</gene>
<feature type="domain" description="Glyoxalase/fosfomycin resistance/dioxygenase" evidence="1">
    <location>
        <begin position="13"/>
        <end position="134"/>
    </location>
</feature>
<evidence type="ECO:0000259" key="1">
    <source>
        <dbReference type="Pfam" id="PF00903"/>
    </source>
</evidence>
<dbReference type="AlphaFoldDB" id="A0A840VGT5"/>
<dbReference type="PANTHER" id="PTHR33990:SF1">
    <property type="entry name" value="PROTEIN YJDN"/>
    <property type="match status" value="1"/>
</dbReference>
<protein>
    <submittedName>
        <fullName evidence="2">PhnB protein</fullName>
    </submittedName>
</protein>
<reference evidence="2 3" key="1">
    <citation type="submission" date="2020-08" db="EMBL/GenBank/DDBJ databases">
        <title>Genomic Encyclopedia of Type Strains, Phase IV (KMG-IV): sequencing the most valuable type-strain genomes for metagenomic binning, comparative biology and taxonomic classification.</title>
        <authorList>
            <person name="Goeker M."/>
        </authorList>
    </citation>
    <scope>NUCLEOTIDE SEQUENCE [LARGE SCALE GENOMIC DNA]</scope>
    <source>
        <strain evidence="2 3">YC6886</strain>
    </source>
</reference>